<name>A0AAE8YY31_9CAUD</name>
<organism evidence="1 2">
    <name type="scientific">Bacillus phage vB_BanS_Nate</name>
    <dbReference type="NCBI Taxonomy" id="2894788"/>
    <lineage>
        <taxon>Viruses</taxon>
        <taxon>Duplodnaviria</taxon>
        <taxon>Heunggongvirae</taxon>
        <taxon>Uroviricota</taxon>
        <taxon>Caudoviricetes</taxon>
        <taxon>Joanripponvirinae</taxon>
        <taxon>Natevirus</taxon>
        <taxon>Natevirus nate</taxon>
    </lineage>
</organism>
<keyword evidence="2" id="KW-1185">Reference proteome</keyword>
<evidence type="ECO:0000313" key="2">
    <source>
        <dbReference type="Proteomes" id="UP000827544"/>
    </source>
</evidence>
<gene>
    <name evidence="1" type="ORF">NATE_196</name>
</gene>
<evidence type="ECO:0000313" key="1">
    <source>
        <dbReference type="EMBL" id="UGO51049.1"/>
    </source>
</evidence>
<reference evidence="1" key="1">
    <citation type="submission" date="2021-10" db="EMBL/GenBank/DDBJ databases">
        <authorList>
            <person name="Lavering E.D."/>
            <person name="James R."/>
            <person name="Fairholm J.D."/>
            <person name="Ogilvie B.H."/>
            <person name="Thurgood T.L."/>
            <person name="Robison R.A."/>
            <person name="Grose J.H."/>
        </authorList>
    </citation>
    <scope>NUCLEOTIDE SEQUENCE</scope>
</reference>
<proteinExistence type="predicted"/>
<dbReference type="Proteomes" id="UP000827544">
    <property type="component" value="Segment"/>
</dbReference>
<accession>A0AAE8YY31</accession>
<protein>
    <submittedName>
        <fullName evidence="1">Uncharacterized protein</fullName>
    </submittedName>
</protein>
<sequence>MRYGVGDIVRRNTNRKMEYFIIVDVFLQFNKDTEFSFSVNDDATKYTGIQIYPIESEGQIMKFQGDMIEIVALTDEAQHAKIMEIVHEERERRNIKWEAEYMKTIREKINSGLALEWEGKNKKAEKVEVKPKKKRGRPKKLKDKDDVIEYHKLATVDDCLDALNDLSILHEMFGDESYIQLKEVVTNRLKELC</sequence>
<dbReference type="EMBL" id="OK499992">
    <property type="protein sequence ID" value="UGO51049.1"/>
    <property type="molecule type" value="Genomic_DNA"/>
</dbReference>